<dbReference type="GO" id="GO:0043814">
    <property type="term" value="F:phospholactate guanylyltransferase activity"/>
    <property type="evidence" value="ECO:0007669"/>
    <property type="project" value="InterPro"/>
</dbReference>
<dbReference type="Proteomes" id="UP000198857">
    <property type="component" value="Unassembled WGS sequence"/>
</dbReference>
<dbReference type="EMBL" id="FOWQ01000002">
    <property type="protein sequence ID" value="SFO87482.1"/>
    <property type="molecule type" value="Genomic_DNA"/>
</dbReference>
<keyword evidence="3 5" id="KW-0547">Nucleotide-binding</keyword>
<organism evidence="6 7">
    <name type="scientific">Geodermatophilus dictyosporus</name>
    <dbReference type="NCBI Taxonomy" id="1523247"/>
    <lineage>
        <taxon>Bacteria</taxon>
        <taxon>Bacillati</taxon>
        <taxon>Actinomycetota</taxon>
        <taxon>Actinomycetes</taxon>
        <taxon>Geodermatophilales</taxon>
        <taxon>Geodermatophilaceae</taxon>
        <taxon>Geodermatophilus</taxon>
    </lineage>
</organism>
<dbReference type="NCBIfam" id="TIGR03552">
    <property type="entry name" value="F420_cofC"/>
    <property type="match status" value="1"/>
</dbReference>
<dbReference type="Pfam" id="PF01983">
    <property type="entry name" value="CofC"/>
    <property type="match status" value="1"/>
</dbReference>
<dbReference type="InterPro" id="IPR029044">
    <property type="entry name" value="Nucleotide-diphossugar_trans"/>
</dbReference>
<comment type="similarity">
    <text evidence="5">Belongs to the CofC family.</text>
</comment>
<dbReference type="InterPro" id="IPR002835">
    <property type="entry name" value="CofC"/>
</dbReference>
<dbReference type="Gene3D" id="3.90.550.10">
    <property type="entry name" value="Spore Coat Polysaccharide Biosynthesis Protein SpsA, Chain A"/>
    <property type="match status" value="1"/>
</dbReference>
<keyword evidence="2 5" id="KW-0548">Nucleotidyltransferase</keyword>
<evidence type="ECO:0000256" key="5">
    <source>
        <dbReference type="HAMAP-Rule" id="MF_02114"/>
    </source>
</evidence>
<dbReference type="GO" id="GO:0052645">
    <property type="term" value="P:F420-0 metabolic process"/>
    <property type="evidence" value="ECO:0007669"/>
    <property type="project" value="UniProtKB-UniRule"/>
</dbReference>
<dbReference type="PANTHER" id="PTHR40392:SF1">
    <property type="entry name" value="2-PHOSPHO-L-LACTATE GUANYLYLTRANSFERASE"/>
    <property type="match status" value="1"/>
</dbReference>
<protein>
    <recommendedName>
        <fullName evidence="5">Phosphoenolpyruvate guanylyltransferase</fullName>
        <shortName evidence="5">PEP guanylyltransferase</shortName>
        <ecNumber evidence="5">2.7.7.105</ecNumber>
    </recommendedName>
</protein>
<dbReference type="GO" id="GO:0005525">
    <property type="term" value="F:GTP binding"/>
    <property type="evidence" value="ECO:0007669"/>
    <property type="project" value="UniProtKB-KW"/>
</dbReference>
<dbReference type="OrthoDB" id="9151145at2"/>
<dbReference type="STRING" id="1523247.SAMN05660464_1358"/>
<dbReference type="EC" id="2.7.7.105" evidence="5"/>
<evidence type="ECO:0000256" key="1">
    <source>
        <dbReference type="ARBA" id="ARBA00022679"/>
    </source>
</evidence>
<feature type="binding site" evidence="5">
    <location>
        <position position="160"/>
    </location>
    <ligand>
        <name>phosphoenolpyruvate</name>
        <dbReference type="ChEBI" id="CHEBI:58702"/>
    </ligand>
</feature>
<evidence type="ECO:0000256" key="4">
    <source>
        <dbReference type="ARBA" id="ARBA00023134"/>
    </source>
</evidence>
<keyword evidence="7" id="KW-1185">Reference proteome</keyword>
<proteinExistence type="inferred from homology"/>
<accession>A0A1I5KRE0</accession>
<dbReference type="SUPFAM" id="SSF53448">
    <property type="entry name" value="Nucleotide-diphospho-sugar transferases"/>
    <property type="match status" value="1"/>
</dbReference>
<gene>
    <name evidence="5" type="primary">fbiD</name>
    <name evidence="6" type="ORF">SAMN05660464_1358</name>
</gene>
<reference evidence="7" key="1">
    <citation type="submission" date="2016-10" db="EMBL/GenBank/DDBJ databases">
        <authorList>
            <person name="Varghese N."/>
            <person name="Submissions S."/>
        </authorList>
    </citation>
    <scope>NUCLEOTIDE SEQUENCE [LARGE SCALE GENOMIC DNA]</scope>
    <source>
        <strain evidence="7">DSM 44208</strain>
    </source>
</reference>
<dbReference type="UniPathway" id="UPA00071"/>
<evidence type="ECO:0000313" key="6">
    <source>
        <dbReference type="EMBL" id="SFO87482.1"/>
    </source>
</evidence>
<comment type="catalytic activity">
    <reaction evidence="5">
        <text>phosphoenolpyruvate + GTP + H(+) = enolpyruvoyl-2-diphospho-5'-guanosine + diphosphate</text>
        <dbReference type="Rhea" id="RHEA:30519"/>
        <dbReference type="ChEBI" id="CHEBI:15378"/>
        <dbReference type="ChEBI" id="CHEBI:33019"/>
        <dbReference type="ChEBI" id="CHEBI:37565"/>
        <dbReference type="ChEBI" id="CHEBI:58702"/>
        <dbReference type="ChEBI" id="CHEBI:143701"/>
        <dbReference type="EC" id="2.7.7.105"/>
    </reaction>
</comment>
<feature type="binding site" evidence="5">
    <location>
        <position position="142"/>
    </location>
    <ligand>
        <name>phosphoenolpyruvate</name>
        <dbReference type="ChEBI" id="CHEBI:58702"/>
    </ligand>
</feature>
<comment type="pathway">
    <text evidence="5">Cofactor biosynthesis; coenzyme F420 biosynthesis.</text>
</comment>
<evidence type="ECO:0000256" key="3">
    <source>
        <dbReference type="ARBA" id="ARBA00022741"/>
    </source>
</evidence>
<evidence type="ECO:0000313" key="7">
    <source>
        <dbReference type="Proteomes" id="UP000198857"/>
    </source>
</evidence>
<feature type="binding site" evidence="5">
    <location>
        <position position="157"/>
    </location>
    <ligand>
        <name>phosphoenolpyruvate</name>
        <dbReference type="ChEBI" id="CHEBI:58702"/>
    </ligand>
</feature>
<dbReference type="AlphaFoldDB" id="A0A1I5KRE0"/>
<comment type="function">
    <text evidence="5">Guanylyltransferase that catalyzes the activation of phosphoenolpyruvate (PEP) as enolpyruvoyl-2-diphospho-5'-guanosine, via the condensation of PEP with GTP. It is involved in the biosynthesis of coenzyme F420, a hydride carrier cofactor.</text>
</comment>
<name>A0A1I5KRE0_9ACTN</name>
<sequence>MDPVRWSVVVPAKRLGAAKTRLHPLTGGPAAGDRHAVLVLALLADTVAAARACPAVDDVVVVTDDDRAAAAVAALGARTVPDAPDRGLNPALAHGAGAAVTAAVAALSSDLPALRPAELAAALAAAEGAPRGFVADAAGTGTTLLTAAGVPLDPRFGRGSAAAHTAAGALPLGGDWPGLRRDVDTPADLAAAAALGLGPATAALLPRLLPRTG</sequence>
<evidence type="ECO:0000256" key="2">
    <source>
        <dbReference type="ARBA" id="ARBA00022695"/>
    </source>
</evidence>
<dbReference type="RefSeq" id="WP_091108145.1">
    <property type="nucleotide sequence ID" value="NZ_FOWQ01000002.1"/>
</dbReference>
<keyword evidence="1 5" id="KW-0808">Transferase</keyword>
<dbReference type="HAMAP" id="MF_02114">
    <property type="entry name" value="CofC"/>
    <property type="match status" value="1"/>
</dbReference>
<dbReference type="PANTHER" id="PTHR40392">
    <property type="entry name" value="2-PHOSPHO-L-LACTATE GUANYLYLTRANSFERASE"/>
    <property type="match status" value="1"/>
</dbReference>
<keyword evidence="4 5" id="KW-0342">GTP-binding</keyword>